<accession>A0ABX1JLV7</accession>
<evidence type="ECO:0000313" key="2">
    <source>
        <dbReference type="Proteomes" id="UP000523795"/>
    </source>
</evidence>
<protein>
    <recommendedName>
        <fullName evidence="3">Alpha/beta hydrolase</fullName>
    </recommendedName>
</protein>
<evidence type="ECO:0000313" key="1">
    <source>
        <dbReference type="EMBL" id="NKX50278.1"/>
    </source>
</evidence>
<name>A0ABX1JLV7_9MICC</name>
<dbReference type="EMBL" id="JAAZSR010000076">
    <property type="protein sequence ID" value="NKX50278.1"/>
    <property type="molecule type" value="Genomic_DNA"/>
</dbReference>
<evidence type="ECO:0008006" key="3">
    <source>
        <dbReference type="Google" id="ProtNLM"/>
    </source>
</evidence>
<keyword evidence="2" id="KW-1185">Reference proteome</keyword>
<reference evidence="1 2" key="1">
    <citation type="submission" date="2020-04" db="EMBL/GenBank/DDBJ databases">
        <authorList>
            <person name="Liu S."/>
        </authorList>
    </citation>
    <scope>NUCLEOTIDE SEQUENCE [LARGE SCALE GENOMIC DNA]</scope>
    <source>
        <strain evidence="1 2">CGMCC 1.15091</strain>
    </source>
</reference>
<sequence>MKGSINPDQLHSALPVDEGFSLLSWGPAASSTTGGYLPAAVVREVLSAAAAGFALVLFDAGRLHAGLDGWLGQAGQVLLLAGPGERGLRAAAAAAAALEPLVPLAVIRGPVPAGMDEELAAERLRLPLGAYLPRLRGVAAAEHGGRLLAKGRMRAVQRCTRALLNHLVAGRPGEQP</sequence>
<organism evidence="1 2">
    <name type="scientific">Arthrobacter deserti</name>
    <dbReference type="NCBI Taxonomy" id="1742687"/>
    <lineage>
        <taxon>Bacteria</taxon>
        <taxon>Bacillati</taxon>
        <taxon>Actinomycetota</taxon>
        <taxon>Actinomycetes</taxon>
        <taxon>Micrococcales</taxon>
        <taxon>Micrococcaceae</taxon>
        <taxon>Arthrobacter</taxon>
    </lineage>
</organism>
<comment type="caution">
    <text evidence="1">The sequence shown here is derived from an EMBL/GenBank/DDBJ whole genome shotgun (WGS) entry which is preliminary data.</text>
</comment>
<dbReference type="Proteomes" id="UP000523795">
    <property type="component" value="Unassembled WGS sequence"/>
</dbReference>
<gene>
    <name evidence="1" type="ORF">HER39_06785</name>
</gene>
<proteinExistence type="predicted"/>